<evidence type="ECO:0000313" key="2">
    <source>
        <dbReference type="EMBL" id="KXB30554.1"/>
    </source>
</evidence>
<dbReference type="AlphaFoldDB" id="A0A133XHY3"/>
<proteinExistence type="predicted"/>
<keyword evidence="3" id="KW-1185">Reference proteome</keyword>
<protein>
    <recommendedName>
        <fullName evidence="4">PEP-CTERM protein-sorting domain-containing protein</fullName>
    </recommendedName>
</protein>
<dbReference type="EMBL" id="LODL01000021">
    <property type="protein sequence ID" value="KXB30554.1"/>
    <property type="molecule type" value="Genomic_DNA"/>
</dbReference>
<dbReference type="STRING" id="281362.AT959_14605"/>
<dbReference type="InterPro" id="IPR013424">
    <property type="entry name" value="Ice-binding_C"/>
</dbReference>
<dbReference type="NCBIfam" id="TIGR02595">
    <property type="entry name" value="PEP_CTERM"/>
    <property type="match status" value="1"/>
</dbReference>
<evidence type="ECO:0000313" key="3">
    <source>
        <dbReference type="Proteomes" id="UP000070186"/>
    </source>
</evidence>
<accession>A0A133XHY3</accession>
<feature type="chain" id="PRO_5007459428" description="PEP-CTERM protein-sorting domain-containing protein" evidence="1">
    <location>
        <begin position="23"/>
        <end position="171"/>
    </location>
</feature>
<evidence type="ECO:0000256" key="1">
    <source>
        <dbReference type="SAM" id="SignalP"/>
    </source>
</evidence>
<comment type="caution">
    <text evidence="2">The sequence shown here is derived from an EMBL/GenBank/DDBJ whole genome shotgun (WGS) entry which is preliminary data.</text>
</comment>
<name>A0A133XHY3_9RHOO</name>
<dbReference type="NCBIfam" id="NF038126">
    <property type="entry name" value="PEP_CTERM_FxDxF"/>
    <property type="match status" value="1"/>
</dbReference>
<dbReference type="Proteomes" id="UP000070186">
    <property type="component" value="Unassembled WGS sequence"/>
</dbReference>
<dbReference type="RefSeq" id="WP_066884290.1">
    <property type="nucleotide sequence ID" value="NZ_LODL01000021.1"/>
</dbReference>
<evidence type="ECO:0008006" key="4">
    <source>
        <dbReference type="Google" id="ProtNLM"/>
    </source>
</evidence>
<keyword evidence="1" id="KW-0732">Signal</keyword>
<gene>
    <name evidence="2" type="ORF">AT959_14605</name>
</gene>
<feature type="signal peptide" evidence="1">
    <location>
        <begin position="1"/>
        <end position="22"/>
    </location>
</feature>
<sequence length="171" mass="17163">MSKLKQLAFAVAALALTGTANAAFYTLGPVGVSGSAPLEVALPDGDPFFDSFSFSLLSGSSVQFGLTSFFWGASAADLPGFSFSLTGGSGAGTYLPNVVLADDLVSVGQVLSGLQAGQTYTLTISGTESADLGQSYSLQAAALAVPEPAGLGLLLGGLGLMALARRRYLGK</sequence>
<reference evidence="2 3" key="1">
    <citation type="submission" date="2015-12" db="EMBL/GenBank/DDBJ databases">
        <title>Nitrous oxide reduction kinetics distinguish bacteria harboring typical versus atypical NosZ.</title>
        <authorList>
            <person name="Yoon S."/>
            <person name="Nissen S."/>
            <person name="Park D."/>
            <person name="Sanford R.A."/>
            <person name="Loeffler F.E."/>
        </authorList>
    </citation>
    <scope>NUCLEOTIDE SEQUENCE [LARGE SCALE GENOMIC DNA]</scope>
    <source>
        <strain evidence="2 3">ATCC BAA-841</strain>
    </source>
</reference>
<organism evidence="2 3">
    <name type="scientific">Dechloromonas denitrificans</name>
    <dbReference type="NCBI Taxonomy" id="281362"/>
    <lineage>
        <taxon>Bacteria</taxon>
        <taxon>Pseudomonadati</taxon>
        <taxon>Pseudomonadota</taxon>
        <taxon>Betaproteobacteria</taxon>
        <taxon>Rhodocyclales</taxon>
        <taxon>Azonexaceae</taxon>
        <taxon>Dechloromonas</taxon>
    </lineage>
</organism>